<keyword evidence="1" id="KW-0732">Signal</keyword>
<accession>J1Q363</accession>
<comment type="caution">
    <text evidence="2">The sequence shown here is derived from an EMBL/GenBank/DDBJ whole genome shotgun (WGS) entry which is preliminary data.</text>
</comment>
<dbReference type="Proteomes" id="UP000012043">
    <property type="component" value="Unassembled WGS sequence"/>
</dbReference>
<name>J1Q363_9ALTE</name>
<dbReference type="AlphaFoldDB" id="J1Q363"/>
<feature type="signal peptide" evidence="1">
    <location>
        <begin position="1"/>
        <end position="17"/>
    </location>
</feature>
<reference evidence="2 3" key="1">
    <citation type="journal article" date="2012" name="J. Bacteriol.">
        <title>Genome Sequence of Pectin-Degrading Alishewanella aestuarii Strain B11T, Isolated from Tidal Flat Sediment.</title>
        <authorList>
            <person name="Jung J."/>
            <person name="Choi S."/>
            <person name="Chun J."/>
            <person name="Park W."/>
        </authorList>
    </citation>
    <scope>NUCLEOTIDE SEQUENCE [LARGE SCALE GENOMIC DNA]</scope>
    <source>
        <strain evidence="2 3">B11</strain>
    </source>
</reference>
<proteinExistence type="predicted"/>
<evidence type="ECO:0000313" key="2">
    <source>
        <dbReference type="EMBL" id="EJI85538.1"/>
    </source>
</evidence>
<keyword evidence="3" id="KW-1185">Reference proteome</keyword>
<gene>
    <name evidence="2" type="ORF">AEST_16340</name>
</gene>
<evidence type="ECO:0000313" key="3">
    <source>
        <dbReference type="Proteomes" id="UP000012043"/>
    </source>
</evidence>
<organism evidence="2 3">
    <name type="scientific">Alishewanella aestuarii B11</name>
    <dbReference type="NCBI Taxonomy" id="1197174"/>
    <lineage>
        <taxon>Bacteria</taxon>
        <taxon>Pseudomonadati</taxon>
        <taxon>Pseudomonadota</taxon>
        <taxon>Gammaproteobacteria</taxon>
        <taxon>Alteromonadales</taxon>
        <taxon>Alteromonadaceae</taxon>
        <taxon>Alishewanella</taxon>
    </lineage>
</organism>
<feature type="chain" id="PRO_5003744471" description="DUF2059 domain-containing protein" evidence="1">
    <location>
        <begin position="18"/>
        <end position="155"/>
    </location>
</feature>
<sequence>MKMWAWITLLCSFGAFAEHPVYEYLEVNGAKQYFAQNDGVMTHVTMVAKPELKPFAEVVRAWEQKYFAWPVVRESLAPVYTQRFSKGELEILTKYIRSGRDEEFYDEVVWNKYQRELEGINRDLIVAGHAHSKKVEVHLYEMLNEHKKNSNNAAH</sequence>
<dbReference type="RefSeq" id="WP_008608332.1">
    <property type="nucleotide sequence ID" value="NZ_ALAB01000023.1"/>
</dbReference>
<protein>
    <recommendedName>
        <fullName evidence="4">DUF2059 domain-containing protein</fullName>
    </recommendedName>
</protein>
<evidence type="ECO:0000256" key="1">
    <source>
        <dbReference type="SAM" id="SignalP"/>
    </source>
</evidence>
<dbReference type="EMBL" id="ALAB01000023">
    <property type="protein sequence ID" value="EJI85538.1"/>
    <property type="molecule type" value="Genomic_DNA"/>
</dbReference>
<evidence type="ECO:0008006" key="4">
    <source>
        <dbReference type="Google" id="ProtNLM"/>
    </source>
</evidence>